<evidence type="ECO:0000256" key="2">
    <source>
        <dbReference type="PIRNR" id="PIRNR006221"/>
    </source>
</evidence>
<dbReference type="InterPro" id="IPR016477">
    <property type="entry name" value="Fructo-/Ketosamine-3-kinase"/>
</dbReference>
<gene>
    <name evidence="3" type="ORF">FJR03_06030</name>
</gene>
<dbReference type="Pfam" id="PF03881">
    <property type="entry name" value="Fructosamin_kin"/>
    <property type="match status" value="1"/>
</dbReference>
<keyword evidence="2" id="KW-0808">Transferase</keyword>
<dbReference type="GO" id="GO:0016301">
    <property type="term" value="F:kinase activity"/>
    <property type="evidence" value="ECO:0007669"/>
    <property type="project" value="UniProtKB-UniRule"/>
</dbReference>
<dbReference type="PANTHER" id="PTHR12149">
    <property type="entry name" value="FRUCTOSAMINE 3 KINASE-RELATED PROTEIN"/>
    <property type="match status" value="1"/>
</dbReference>
<protein>
    <submittedName>
        <fullName evidence="3">Fructosamine kinase family protein</fullName>
    </submittedName>
</protein>
<dbReference type="RefSeq" id="WP_193112637.1">
    <property type="nucleotide sequence ID" value="NZ_CP041165.1"/>
</dbReference>
<comment type="similarity">
    <text evidence="1 2">Belongs to the fructosamine kinase family.</text>
</comment>
<dbReference type="Gene3D" id="3.90.1200.10">
    <property type="match status" value="1"/>
</dbReference>
<dbReference type="PIRSF" id="PIRSF006221">
    <property type="entry name" value="Ketosamine-3-kinase"/>
    <property type="match status" value="1"/>
</dbReference>
<evidence type="ECO:0000313" key="3">
    <source>
        <dbReference type="EMBL" id="QOP41322.1"/>
    </source>
</evidence>
<accession>A0A7M1AY62</accession>
<sequence>MQKMFVKHSQSAKEEADGLRLLQQELQDNPYISVPEFNLVNENELHVQYIDDVEPTKEHFIALGKGLALLHQKNHESYGYEKDNYIGHNPQKNVLSKDWGSFFVEYRLAYQISLIQNGEVQKIFLALLQNNKAKLQDFLNEYTKHPSLIHGDLWSGNVLYDKENVWLIDPAVYFADREVDLAMSEMFGGFSSVFYESYEKAYPKSKAYETKKIIYNLYHYLNHYNLFGSGYLRGCENGFELISKL</sequence>
<dbReference type="PANTHER" id="PTHR12149:SF8">
    <property type="entry name" value="PROTEIN-RIBULOSAMINE 3-KINASE"/>
    <property type="match status" value="1"/>
</dbReference>
<organism evidence="3 4">
    <name type="scientific">Sulfurimonas marina</name>
    <dbReference type="NCBI Taxonomy" id="2590551"/>
    <lineage>
        <taxon>Bacteria</taxon>
        <taxon>Pseudomonadati</taxon>
        <taxon>Campylobacterota</taxon>
        <taxon>Epsilonproteobacteria</taxon>
        <taxon>Campylobacterales</taxon>
        <taxon>Sulfurimonadaceae</taxon>
        <taxon>Sulfurimonas</taxon>
    </lineage>
</organism>
<dbReference type="InterPro" id="IPR011009">
    <property type="entry name" value="Kinase-like_dom_sf"/>
</dbReference>
<dbReference type="Proteomes" id="UP000593910">
    <property type="component" value="Chromosome"/>
</dbReference>
<reference evidence="3 4" key="1">
    <citation type="submission" date="2019-06" db="EMBL/GenBank/DDBJ databases">
        <title>Sulfurimonas gotlandica sp. nov., a chemoautotrophic and psychrotolerant epsilonproteobacterium isolated from a pelagic redoxcline, and an emended description of the genus Sulfurimonas.</title>
        <authorList>
            <person name="Wang S."/>
            <person name="Jiang L."/>
            <person name="Shao Z."/>
        </authorList>
    </citation>
    <scope>NUCLEOTIDE SEQUENCE [LARGE SCALE GENOMIC DNA]</scope>
    <source>
        <strain evidence="3 4">B2</strain>
    </source>
</reference>
<dbReference type="AlphaFoldDB" id="A0A7M1AY62"/>
<keyword evidence="4" id="KW-1185">Reference proteome</keyword>
<dbReference type="EMBL" id="CP041165">
    <property type="protein sequence ID" value="QOP41322.1"/>
    <property type="molecule type" value="Genomic_DNA"/>
</dbReference>
<proteinExistence type="inferred from homology"/>
<keyword evidence="2 3" id="KW-0418">Kinase</keyword>
<evidence type="ECO:0000256" key="1">
    <source>
        <dbReference type="ARBA" id="ARBA00009460"/>
    </source>
</evidence>
<evidence type="ECO:0000313" key="4">
    <source>
        <dbReference type="Proteomes" id="UP000593910"/>
    </source>
</evidence>
<dbReference type="KEGG" id="smax:FJR03_06030"/>
<dbReference type="SUPFAM" id="SSF56112">
    <property type="entry name" value="Protein kinase-like (PK-like)"/>
    <property type="match status" value="1"/>
</dbReference>
<name>A0A7M1AY62_9BACT</name>